<feature type="transmembrane region" description="Helical" evidence="1">
    <location>
        <begin position="242"/>
        <end position="258"/>
    </location>
</feature>
<dbReference type="EMBL" id="WIND01000001">
    <property type="protein sequence ID" value="MSU88607.1"/>
    <property type="molecule type" value="Genomic_DNA"/>
</dbReference>
<dbReference type="PANTHER" id="PTHR22911:SF103">
    <property type="entry name" value="BLR2811 PROTEIN"/>
    <property type="match status" value="1"/>
</dbReference>
<reference evidence="3 4" key="1">
    <citation type="submission" date="2019-10" db="EMBL/GenBank/DDBJ databases">
        <title>Cognatihalovulum marinum gen. nov. sp. nov., a new member of the family Rhodobacteraceae isolated from deep seawater of the Northwest Indian Ocean.</title>
        <authorList>
            <person name="Ruan C."/>
            <person name="Wang J."/>
            <person name="Zheng X."/>
            <person name="Song L."/>
            <person name="Zhu Y."/>
            <person name="Huang Y."/>
            <person name="Lu Z."/>
            <person name="Du W."/>
            <person name="Huang L."/>
            <person name="Dai X."/>
        </authorList>
    </citation>
    <scope>NUCLEOTIDE SEQUENCE [LARGE SCALE GENOMIC DNA]</scope>
    <source>
        <strain evidence="3 4">2CG4</strain>
    </source>
</reference>
<feature type="transmembrane region" description="Helical" evidence="1">
    <location>
        <begin position="210"/>
        <end position="230"/>
    </location>
</feature>
<evidence type="ECO:0000313" key="3">
    <source>
        <dbReference type="EMBL" id="MSU88607.1"/>
    </source>
</evidence>
<comment type="caution">
    <text evidence="3">The sequence shown here is derived from an EMBL/GenBank/DDBJ whole genome shotgun (WGS) entry which is preliminary data.</text>
</comment>
<keyword evidence="1" id="KW-1133">Transmembrane helix</keyword>
<feature type="transmembrane region" description="Helical" evidence="1">
    <location>
        <begin position="151"/>
        <end position="169"/>
    </location>
</feature>
<feature type="transmembrane region" description="Helical" evidence="1">
    <location>
        <begin position="102"/>
        <end position="119"/>
    </location>
</feature>
<keyword evidence="1" id="KW-0472">Membrane</keyword>
<dbReference type="Pfam" id="PF00892">
    <property type="entry name" value="EamA"/>
    <property type="match status" value="2"/>
</dbReference>
<sequence>MSDNPRLGILLMIATTMVFALQDAFSRHLAETYNVLTVVLFRYWFFAAFVIGRSALRPGGLRAAARTTQPLLQIFRGVLLVAEICVMVLAFTLLGLVQSHAIFAFYPLIIAILSGPVLGEKVGWRRRAAVAVGFVGVLIILRPGLAVFAPGALVALTAAAMFALYGLLTRMAARRDSADTSFFYTGVAGAVAISLVAPFWWAPMQTPLDWFWMGCLCLTGVLGHFLLIKAYEATEASTVQPFAYLQLVFGASIGIFVFGETLEWPVAAGAAVVIGAGLFTLWRERVRGARPRGARAAPGGVAP</sequence>
<evidence type="ECO:0000313" key="4">
    <source>
        <dbReference type="Proteomes" id="UP000474957"/>
    </source>
</evidence>
<dbReference type="GO" id="GO:0016020">
    <property type="term" value="C:membrane"/>
    <property type="evidence" value="ECO:0007669"/>
    <property type="project" value="InterPro"/>
</dbReference>
<dbReference type="SUPFAM" id="SSF103481">
    <property type="entry name" value="Multidrug resistance efflux transporter EmrE"/>
    <property type="match status" value="2"/>
</dbReference>
<feature type="transmembrane region" description="Helical" evidence="1">
    <location>
        <begin position="264"/>
        <end position="282"/>
    </location>
</feature>
<gene>
    <name evidence="3" type="ORF">GE300_03105</name>
</gene>
<accession>A0A6L5YWP5</accession>
<dbReference type="InterPro" id="IPR000620">
    <property type="entry name" value="EamA_dom"/>
</dbReference>
<protein>
    <submittedName>
        <fullName evidence="3">EamA family transporter</fullName>
    </submittedName>
</protein>
<dbReference type="RefSeq" id="WP_154444723.1">
    <property type="nucleotide sequence ID" value="NZ_WIND01000001.1"/>
</dbReference>
<feature type="transmembrane region" description="Helical" evidence="1">
    <location>
        <begin position="128"/>
        <end position="145"/>
    </location>
</feature>
<dbReference type="PANTHER" id="PTHR22911">
    <property type="entry name" value="ACYL-MALONYL CONDENSING ENZYME-RELATED"/>
    <property type="match status" value="1"/>
</dbReference>
<keyword evidence="1" id="KW-0812">Transmembrane</keyword>
<evidence type="ECO:0000256" key="1">
    <source>
        <dbReference type="SAM" id="Phobius"/>
    </source>
</evidence>
<feature type="domain" description="EamA" evidence="2">
    <location>
        <begin position="150"/>
        <end position="280"/>
    </location>
</feature>
<dbReference type="AlphaFoldDB" id="A0A6L5YWP5"/>
<dbReference type="InterPro" id="IPR037185">
    <property type="entry name" value="EmrE-like"/>
</dbReference>
<organism evidence="3 4">
    <name type="scientific">Halovulum marinum</name>
    <dbReference type="NCBI Taxonomy" id="2662447"/>
    <lineage>
        <taxon>Bacteria</taxon>
        <taxon>Pseudomonadati</taxon>
        <taxon>Pseudomonadota</taxon>
        <taxon>Alphaproteobacteria</taxon>
        <taxon>Rhodobacterales</taxon>
        <taxon>Paracoccaceae</taxon>
        <taxon>Halovulum</taxon>
    </lineage>
</organism>
<dbReference type="Gene3D" id="1.10.3730.20">
    <property type="match status" value="1"/>
</dbReference>
<feature type="transmembrane region" description="Helical" evidence="1">
    <location>
        <begin position="181"/>
        <end position="204"/>
    </location>
</feature>
<proteinExistence type="predicted"/>
<keyword evidence="4" id="KW-1185">Reference proteome</keyword>
<evidence type="ECO:0000259" key="2">
    <source>
        <dbReference type="Pfam" id="PF00892"/>
    </source>
</evidence>
<feature type="transmembrane region" description="Helical" evidence="1">
    <location>
        <begin position="77"/>
        <end position="96"/>
    </location>
</feature>
<name>A0A6L5YWP5_9RHOB</name>
<feature type="transmembrane region" description="Helical" evidence="1">
    <location>
        <begin position="36"/>
        <end position="56"/>
    </location>
</feature>
<dbReference type="Proteomes" id="UP000474957">
    <property type="component" value="Unassembled WGS sequence"/>
</dbReference>
<feature type="domain" description="EamA" evidence="2">
    <location>
        <begin position="7"/>
        <end position="141"/>
    </location>
</feature>